<dbReference type="Proteomes" id="UP001412239">
    <property type="component" value="Unassembled WGS sequence"/>
</dbReference>
<comment type="subcellular location">
    <subcellularLocation>
        <location evidence="2">Mitochondrion</location>
    </subcellularLocation>
</comment>
<accession>A0A292PW21</accession>
<dbReference type="AlphaFoldDB" id="A0A292PW21"/>
<dbReference type="GO" id="GO:0007005">
    <property type="term" value="P:mitochondrion organization"/>
    <property type="evidence" value="ECO:0007669"/>
    <property type="project" value="InterPro"/>
</dbReference>
<dbReference type="InterPro" id="IPR036525">
    <property type="entry name" value="Tubulin/FtsZ_GTPase_sf"/>
</dbReference>
<evidence type="ECO:0000256" key="4">
    <source>
        <dbReference type="ARBA" id="ARBA00023128"/>
    </source>
</evidence>
<evidence type="ECO:0000313" key="8">
    <source>
        <dbReference type="Proteomes" id="UP001412239"/>
    </source>
</evidence>
<evidence type="ECO:0000259" key="6">
    <source>
        <dbReference type="Pfam" id="PF14881"/>
    </source>
</evidence>
<comment type="similarity">
    <text evidence="3">Belongs to the misato family.</text>
</comment>
<dbReference type="Pfam" id="PF10644">
    <property type="entry name" value="Misat_Tub_SegII"/>
    <property type="match status" value="1"/>
</dbReference>
<evidence type="ECO:0000256" key="1">
    <source>
        <dbReference type="ARBA" id="ARBA00003757"/>
    </source>
</evidence>
<evidence type="ECO:0008006" key="9">
    <source>
        <dbReference type="Google" id="ProtNLM"/>
    </source>
</evidence>
<organism evidence="7 8">
    <name type="scientific">Tuber aestivum</name>
    <name type="common">summer truffle</name>
    <dbReference type="NCBI Taxonomy" id="59557"/>
    <lineage>
        <taxon>Eukaryota</taxon>
        <taxon>Fungi</taxon>
        <taxon>Dikarya</taxon>
        <taxon>Ascomycota</taxon>
        <taxon>Pezizomycotina</taxon>
        <taxon>Pezizomycetes</taxon>
        <taxon>Pezizales</taxon>
        <taxon>Tuberaceae</taxon>
        <taxon>Tuber</taxon>
    </lineage>
</organism>
<gene>
    <name evidence="7" type="ORF">GSTUAT00005286001</name>
</gene>
<sequence length="530" mass="58939">MHEIITLQLGHQANYLGTHFWNTQESYFTYAEDASPSPVDHNVHFRPGVGVDGGETFTPRTLIYDLKGGFGSMKKINALYEMAQDSDAGIPQGLWDKGMTIQREPLVEPIEYQRTLDTGLPPARLDPESVRYWSDFNKVFYHPRSSIQLNQYDLSSEIMPFESFGLGRDLFNRLNREHDLLDRDFRLFAEECDQMQGVQVLTSAEDAWGGFASEYVAALRDEYSKTGIMTWGLQDFGRVARAGKVRVTELKQEKQINHTVNLAYTLSSIVPLTSLYIPLGCPQSEFPGYVNLDPTLQWHKSALLSVAVETCTLPTRLRNTFGAGRLGKLDDLASLLNLNGGQKIATLSMTVHNANPSASRLSKPSVPGEEFGLSWDSGGYDVNGTAMGARGARGQESHIFAIAEVVRESNDDRARDVAAEASRLPDDHHEAILGRYLTSFTYPVIDSFPNIFSTDRIIPAEGTTAGGNQRLSVSARLTTSSQVIPRLKSIKNVVSRMVGVDEREAISNDLGEFIEGFETRWNSDSDDYDD</sequence>
<dbReference type="SUPFAM" id="SSF52490">
    <property type="entry name" value="Tubulin nucleotide-binding domain-like"/>
    <property type="match status" value="1"/>
</dbReference>
<dbReference type="PANTHER" id="PTHR13391">
    <property type="entry name" value="MITOCHONDRIAL DISTRIBUTION REGULATOR MISATO"/>
    <property type="match status" value="1"/>
</dbReference>
<proteinExistence type="inferred from homology"/>
<keyword evidence="8" id="KW-1185">Reference proteome</keyword>
<feature type="domain" description="Misato Segment II tubulin-like" evidence="5">
    <location>
        <begin position="2"/>
        <end position="117"/>
    </location>
</feature>
<keyword evidence="4" id="KW-0496">Mitochondrion</keyword>
<feature type="domain" description="DML1/Misato tubulin" evidence="6">
    <location>
        <begin position="123"/>
        <end position="317"/>
    </location>
</feature>
<dbReference type="CDD" id="cd06060">
    <property type="entry name" value="misato"/>
    <property type="match status" value="1"/>
</dbReference>
<dbReference type="Gene3D" id="3.40.50.1440">
    <property type="entry name" value="Tubulin/FtsZ, GTPase domain"/>
    <property type="match status" value="1"/>
</dbReference>
<evidence type="ECO:0000259" key="5">
    <source>
        <dbReference type="Pfam" id="PF10644"/>
    </source>
</evidence>
<evidence type="ECO:0000313" key="7">
    <source>
        <dbReference type="EMBL" id="CUS10670.1"/>
    </source>
</evidence>
<reference evidence="7" key="1">
    <citation type="submission" date="2015-10" db="EMBL/GenBank/DDBJ databases">
        <authorList>
            <person name="Regsiter A."/>
            <person name="william w."/>
        </authorList>
    </citation>
    <scope>NUCLEOTIDE SEQUENCE</scope>
    <source>
        <strain evidence="7">Montdore</strain>
    </source>
</reference>
<dbReference type="GO" id="GO:0005739">
    <property type="term" value="C:mitochondrion"/>
    <property type="evidence" value="ECO:0007669"/>
    <property type="project" value="UniProtKB-SubCell"/>
</dbReference>
<dbReference type="Pfam" id="PF14881">
    <property type="entry name" value="Tubulin_3"/>
    <property type="match status" value="1"/>
</dbReference>
<dbReference type="InterPro" id="IPR029209">
    <property type="entry name" value="DML1/Misato_tubulin"/>
</dbReference>
<dbReference type="PANTHER" id="PTHR13391:SF0">
    <property type="entry name" value="PROTEIN MISATO HOMOLOG 1"/>
    <property type="match status" value="1"/>
</dbReference>
<dbReference type="InterPro" id="IPR019605">
    <property type="entry name" value="Misato_II_tubulin-like"/>
</dbReference>
<protein>
    <recommendedName>
        <fullName evidence="9">Tubulin nucleotide-binding domain-like protein</fullName>
    </recommendedName>
</protein>
<dbReference type="EMBL" id="LN891042">
    <property type="protein sequence ID" value="CUS10670.1"/>
    <property type="molecule type" value="Genomic_DNA"/>
</dbReference>
<evidence type="ECO:0000256" key="3">
    <source>
        <dbReference type="ARBA" id="ARBA00008507"/>
    </source>
</evidence>
<name>A0A292PW21_9PEZI</name>
<evidence type="ECO:0000256" key="2">
    <source>
        <dbReference type="ARBA" id="ARBA00004173"/>
    </source>
</evidence>
<dbReference type="InterPro" id="IPR049942">
    <property type="entry name" value="DML1/Misato"/>
</dbReference>
<comment type="function">
    <text evidence="1">Involved in the partitioning of the mitochondrial organelle and mitochondrial DNA (mtDNA) inheritance.</text>
</comment>